<dbReference type="SUPFAM" id="SSF88659">
    <property type="entry name" value="Sigma3 and sigma4 domains of RNA polymerase sigma factors"/>
    <property type="match status" value="2"/>
</dbReference>
<keyword evidence="2 6" id="KW-0805">Transcription regulation</keyword>
<proteinExistence type="inferred from homology"/>
<evidence type="ECO:0000256" key="1">
    <source>
        <dbReference type="ARBA" id="ARBA00007788"/>
    </source>
</evidence>
<dbReference type="Pfam" id="PF04545">
    <property type="entry name" value="Sigma70_r4"/>
    <property type="match status" value="1"/>
</dbReference>
<dbReference type="PROSITE" id="PS00715">
    <property type="entry name" value="SIGMA70_1"/>
    <property type="match status" value="1"/>
</dbReference>
<dbReference type="Pfam" id="PF04539">
    <property type="entry name" value="Sigma70_r3"/>
    <property type="match status" value="1"/>
</dbReference>
<dbReference type="InterPro" id="IPR036388">
    <property type="entry name" value="WH-like_DNA-bd_sf"/>
</dbReference>
<dbReference type="CDD" id="cd06171">
    <property type="entry name" value="Sigma70_r4"/>
    <property type="match status" value="1"/>
</dbReference>
<comment type="similarity">
    <text evidence="1 6">Belongs to the sigma-70 factor family.</text>
</comment>
<evidence type="ECO:0000256" key="2">
    <source>
        <dbReference type="ARBA" id="ARBA00023015"/>
    </source>
</evidence>
<evidence type="ECO:0000256" key="4">
    <source>
        <dbReference type="ARBA" id="ARBA00023125"/>
    </source>
</evidence>
<dbReference type="InterPro" id="IPR014284">
    <property type="entry name" value="RNA_pol_sigma-70_dom"/>
</dbReference>
<protein>
    <recommendedName>
        <fullName evidence="6">RNA polymerase sigma factor</fullName>
    </recommendedName>
</protein>
<keyword evidence="4 6" id="KW-0238">DNA-binding</keyword>
<dbReference type="InterPro" id="IPR009042">
    <property type="entry name" value="RNA_pol_sigma70_r1_2"/>
</dbReference>
<dbReference type="Gene3D" id="1.10.10.10">
    <property type="entry name" value="Winged helix-like DNA-binding domain superfamily/Winged helix DNA-binding domain"/>
    <property type="match status" value="2"/>
</dbReference>
<dbReference type="EMBL" id="SOFD01000024">
    <property type="protein sequence ID" value="TFB77846.1"/>
    <property type="molecule type" value="Genomic_DNA"/>
</dbReference>
<dbReference type="PROSITE" id="PS00716">
    <property type="entry name" value="SIGMA70_2"/>
    <property type="match status" value="1"/>
</dbReference>
<evidence type="ECO:0000256" key="5">
    <source>
        <dbReference type="ARBA" id="ARBA00023163"/>
    </source>
</evidence>
<comment type="caution">
    <text evidence="9">The sequence shown here is derived from an EMBL/GenBank/DDBJ whole genome shotgun (WGS) entry which is preliminary data.</text>
</comment>
<dbReference type="Proteomes" id="UP000298252">
    <property type="component" value="Unassembled WGS sequence"/>
</dbReference>
<keyword evidence="3 6" id="KW-0731">Sigma factor</keyword>
<dbReference type="Pfam" id="PF00140">
    <property type="entry name" value="Sigma70_r1_2"/>
    <property type="match status" value="1"/>
</dbReference>
<dbReference type="Gene3D" id="1.10.601.10">
    <property type="entry name" value="RNA Polymerase Primary Sigma Factor"/>
    <property type="match status" value="1"/>
</dbReference>
<name>A0ABY2I3S6_9MICO</name>
<dbReference type="InterPro" id="IPR000943">
    <property type="entry name" value="RNA_pol_sigma70"/>
</dbReference>
<dbReference type="PRINTS" id="PR00046">
    <property type="entry name" value="SIGMA70FCT"/>
</dbReference>
<accession>A0ABY2I3S6</accession>
<dbReference type="Pfam" id="PF04542">
    <property type="entry name" value="Sigma70_r2"/>
    <property type="match status" value="1"/>
</dbReference>
<dbReference type="PANTHER" id="PTHR30603:SF60">
    <property type="entry name" value="RNA POLYMERASE SIGMA FACTOR RPOD"/>
    <property type="match status" value="1"/>
</dbReference>
<evidence type="ECO:0000313" key="10">
    <source>
        <dbReference type="Proteomes" id="UP000298252"/>
    </source>
</evidence>
<reference evidence="9 10" key="1">
    <citation type="submission" date="2019-03" db="EMBL/GenBank/DDBJ databases">
        <title>Genomics of glacier-inhabiting Cryobacterium strains.</title>
        <authorList>
            <person name="Liu Q."/>
            <person name="Xin Y.-H."/>
        </authorList>
    </citation>
    <scope>NUCLEOTIDE SEQUENCE [LARGE SCALE GENOMIC DNA]</scope>
    <source>
        <strain evidence="9 10">Hh8</strain>
    </source>
</reference>
<feature type="domain" description="RNA polymerase sigma-70" evidence="7">
    <location>
        <begin position="224"/>
        <end position="237"/>
    </location>
</feature>
<evidence type="ECO:0000313" key="9">
    <source>
        <dbReference type="EMBL" id="TFB77846.1"/>
    </source>
</evidence>
<evidence type="ECO:0000256" key="6">
    <source>
        <dbReference type="RuleBase" id="RU362124"/>
    </source>
</evidence>
<evidence type="ECO:0000259" key="7">
    <source>
        <dbReference type="PROSITE" id="PS00715"/>
    </source>
</evidence>
<dbReference type="InterPro" id="IPR007630">
    <property type="entry name" value="RNA_pol_sigma70_r4"/>
</dbReference>
<keyword evidence="5 6" id="KW-0804">Transcription</keyword>
<comment type="function">
    <text evidence="6">Sigma factors are initiation factors that promote the attachment of RNA polymerase to specific initiation sites and are then released.</text>
</comment>
<keyword evidence="10" id="KW-1185">Reference proteome</keyword>
<feature type="domain" description="RNA polymerase sigma-70" evidence="8">
    <location>
        <begin position="392"/>
        <end position="418"/>
    </location>
</feature>
<dbReference type="InterPro" id="IPR007624">
    <property type="entry name" value="RNA_pol_sigma70_r3"/>
</dbReference>
<dbReference type="InterPro" id="IPR013325">
    <property type="entry name" value="RNA_pol_sigma_r2"/>
</dbReference>
<sequence length="429" mass="48853">MLRRQRPQRPHECAVTARKPAEKGSDTCSLMVSAYAARLPTSQILQLVRLGVEKTKKPQLLWTKQEVNPLSSTPFGGVLMTWKVRGGRHEKHERQHEQMWGHRAMTNTVQESRTTTATPRRTVSPGNYNAASTDAFGDYLRRIGKGSLLNAEQEVDLARRIEVGLFAEARLLQGVGTRDSADERELAWLVHDGRRAKNQFIEANLRLVVSIAKHYSGRGVPIMDLVQDGNMGLVRAVEKYDFMTGYKFSTYATWWIRQAIHRGMADKSRMIRIPVHTAEKLNKIKRIRRDLTSVLDRDPTAREIGEAAQLPVRDVLRLLQYDNEPISLHTPVGDGAGDMAELIIDDDLPQPDEHATLTLRAADIRYFLDTLPPRERSILRARFGLDGNEPRTLDQIAHIEGVTRERVRQIEKRALALLHVPRLEHYLRD</sequence>
<dbReference type="InterPro" id="IPR007627">
    <property type="entry name" value="RNA_pol_sigma70_r2"/>
</dbReference>
<dbReference type="InterPro" id="IPR050239">
    <property type="entry name" value="Sigma-70_RNA_pol_init_factors"/>
</dbReference>
<dbReference type="PANTHER" id="PTHR30603">
    <property type="entry name" value="RNA POLYMERASE SIGMA FACTOR RPO"/>
    <property type="match status" value="1"/>
</dbReference>
<evidence type="ECO:0000259" key="8">
    <source>
        <dbReference type="PROSITE" id="PS00716"/>
    </source>
</evidence>
<dbReference type="SUPFAM" id="SSF88946">
    <property type="entry name" value="Sigma2 domain of RNA polymerase sigma factors"/>
    <property type="match status" value="1"/>
</dbReference>
<evidence type="ECO:0000256" key="3">
    <source>
        <dbReference type="ARBA" id="ARBA00023082"/>
    </source>
</evidence>
<dbReference type="NCBIfam" id="TIGR02937">
    <property type="entry name" value="sigma70-ECF"/>
    <property type="match status" value="1"/>
</dbReference>
<gene>
    <name evidence="9" type="ORF">E3O21_09450</name>
</gene>
<organism evidence="9 10">
    <name type="scientific">Cryobacterium flavum</name>
    <dbReference type="NCBI Taxonomy" id="1424659"/>
    <lineage>
        <taxon>Bacteria</taxon>
        <taxon>Bacillati</taxon>
        <taxon>Actinomycetota</taxon>
        <taxon>Actinomycetes</taxon>
        <taxon>Micrococcales</taxon>
        <taxon>Microbacteriaceae</taxon>
        <taxon>Cryobacterium</taxon>
    </lineage>
</organism>
<dbReference type="InterPro" id="IPR013324">
    <property type="entry name" value="RNA_pol_sigma_r3/r4-like"/>
</dbReference>